<feature type="compositionally biased region" description="Polar residues" evidence="1">
    <location>
        <begin position="24"/>
        <end position="39"/>
    </location>
</feature>
<dbReference type="AlphaFoldDB" id="A0A7S3XZF6"/>
<reference evidence="2" key="1">
    <citation type="submission" date="2021-01" db="EMBL/GenBank/DDBJ databases">
        <authorList>
            <person name="Corre E."/>
            <person name="Pelletier E."/>
            <person name="Niang G."/>
            <person name="Scheremetjew M."/>
            <person name="Finn R."/>
            <person name="Kale V."/>
            <person name="Holt S."/>
            <person name="Cochrane G."/>
            <person name="Meng A."/>
            <person name="Brown T."/>
            <person name="Cohen L."/>
        </authorList>
    </citation>
    <scope>NUCLEOTIDE SEQUENCE</scope>
    <source>
        <strain evidence="2">CCMP3107</strain>
    </source>
</reference>
<name>A0A7S3XZF6_HETAK</name>
<evidence type="ECO:0000313" key="2">
    <source>
        <dbReference type="EMBL" id="CAE0636693.1"/>
    </source>
</evidence>
<evidence type="ECO:0000256" key="1">
    <source>
        <dbReference type="SAM" id="MobiDB-lite"/>
    </source>
</evidence>
<feature type="compositionally biased region" description="Polar residues" evidence="1">
    <location>
        <begin position="289"/>
        <end position="301"/>
    </location>
</feature>
<feature type="region of interest" description="Disordered" evidence="1">
    <location>
        <begin position="247"/>
        <end position="326"/>
    </location>
</feature>
<organism evidence="2">
    <name type="scientific">Heterosigma akashiwo</name>
    <name type="common">Chromophytic alga</name>
    <name type="synonym">Heterosigma carterae</name>
    <dbReference type="NCBI Taxonomy" id="2829"/>
    <lineage>
        <taxon>Eukaryota</taxon>
        <taxon>Sar</taxon>
        <taxon>Stramenopiles</taxon>
        <taxon>Ochrophyta</taxon>
        <taxon>Raphidophyceae</taxon>
        <taxon>Chattonellales</taxon>
        <taxon>Chattonellaceae</taxon>
        <taxon>Heterosigma</taxon>
    </lineage>
</organism>
<protein>
    <submittedName>
        <fullName evidence="2">Uncharacterized protein</fullName>
    </submittedName>
</protein>
<sequence length="326" mass="35390">MDTKSCTDCPEPSSPVIKDADLASNDSNAMLHGSSNANPHSRKQSQKEVVVGHPSPRGDSLGALRRPQSGGASPQGFTALSTDQLADQLQEMHTVEDAVEGKLRRHTSGKPILFPFSSGGSSTSSKLLARAKSMDSLEFMADEVHLKEIHNQHIIEQEARHWSVEAEKERQLAELQTRIASRHQQRGAIPLKTNGSSIPNYQEGDVAAVAWLRGQRAVARAEAQNLRTQLDTEKRRQQVHLQERLNLKQRTKRNLLDGTPSQTPSIASSSDFASPPTGNIPVEEEKQSQETSGVMLSTTTHDGCGDHKSQEGGGSSITLGDEGEDV</sequence>
<gene>
    <name evidence="2" type="ORF">HAKA00212_LOCUS15459</name>
</gene>
<dbReference type="EMBL" id="HBIU01033621">
    <property type="protein sequence ID" value="CAE0636693.1"/>
    <property type="molecule type" value="Transcribed_RNA"/>
</dbReference>
<feature type="compositionally biased region" description="Polar residues" evidence="1">
    <location>
        <begin position="259"/>
        <end position="272"/>
    </location>
</feature>
<feature type="region of interest" description="Disordered" evidence="1">
    <location>
        <begin position="1"/>
        <end position="78"/>
    </location>
</feature>
<accession>A0A7S3XZF6</accession>
<proteinExistence type="predicted"/>